<reference evidence="1" key="1">
    <citation type="submission" date="2020-10" db="EMBL/GenBank/DDBJ databases">
        <title>Connecting structure to function with the recovery of over 1000 high-quality activated sludge metagenome-assembled genomes encoding full-length rRNA genes using long-read sequencing.</title>
        <authorList>
            <person name="Singleton C.M."/>
            <person name="Petriglieri F."/>
            <person name="Kristensen J.M."/>
            <person name="Kirkegaard R.H."/>
            <person name="Michaelsen T.Y."/>
            <person name="Andersen M.H."/>
            <person name="Karst S.M."/>
            <person name="Dueholm M.S."/>
            <person name="Nielsen P.H."/>
            <person name="Albertsen M."/>
        </authorList>
    </citation>
    <scope>NUCLEOTIDE SEQUENCE</scope>
    <source>
        <strain evidence="1">Skiv_18-Q3-R9-52_MAXAC.067</strain>
    </source>
</reference>
<sequence length="95" mass="10602">MLKNRKNFESTLEAQLAQWKADLDVLKAKATRAKVGAMVQYDQGVDALQAKHDEAGRHLRNLKIASDDAWEGAKVSTEKIWTEFTALFQASAKTP</sequence>
<accession>A0A9D7XMP3</accession>
<gene>
    <name evidence="1" type="ORF">IPP58_14535</name>
</gene>
<dbReference type="EMBL" id="JADKIO010000011">
    <property type="protein sequence ID" value="MBK9797675.1"/>
    <property type="molecule type" value="Genomic_DNA"/>
</dbReference>
<dbReference type="AlphaFoldDB" id="A0A9D7XMP3"/>
<evidence type="ECO:0000313" key="2">
    <source>
        <dbReference type="Proteomes" id="UP000886657"/>
    </source>
</evidence>
<name>A0A9D7XMP3_9BACT</name>
<organism evidence="1 2">
    <name type="scientific">Candidatus Geothrix skivensis</name>
    <dbReference type="NCBI Taxonomy" id="2954439"/>
    <lineage>
        <taxon>Bacteria</taxon>
        <taxon>Pseudomonadati</taxon>
        <taxon>Acidobacteriota</taxon>
        <taxon>Holophagae</taxon>
        <taxon>Holophagales</taxon>
        <taxon>Holophagaceae</taxon>
        <taxon>Geothrix</taxon>
    </lineage>
</organism>
<comment type="caution">
    <text evidence="1">The sequence shown here is derived from an EMBL/GenBank/DDBJ whole genome shotgun (WGS) entry which is preliminary data.</text>
</comment>
<protein>
    <submittedName>
        <fullName evidence="1">Coiled coil domain-containing protein</fullName>
    </submittedName>
</protein>
<dbReference type="Proteomes" id="UP000886657">
    <property type="component" value="Unassembled WGS sequence"/>
</dbReference>
<proteinExistence type="predicted"/>
<evidence type="ECO:0000313" key="1">
    <source>
        <dbReference type="EMBL" id="MBK9797675.1"/>
    </source>
</evidence>